<keyword evidence="2" id="KW-0233">DNA recombination</keyword>
<feature type="domain" description="Tyr recombinase" evidence="3">
    <location>
        <begin position="179"/>
        <end position="390"/>
    </location>
</feature>
<keyword evidence="1" id="KW-0238">DNA-binding</keyword>
<dbReference type="PROSITE" id="PS51898">
    <property type="entry name" value="TYR_RECOMBINASE"/>
    <property type="match status" value="1"/>
</dbReference>
<dbReference type="InterPro" id="IPR013762">
    <property type="entry name" value="Integrase-like_cat_sf"/>
</dbReference>
<comment type="caution">
    <text evidence="4">The sequence shown here is derived from an EMBL/GenBank/DDBJ whole genome shotgun (WGS) entry which is preliminary data.</text>
</comment>
<evidence type="ECO:0000256" key="1">
    <source>
        <dbReference type="ARBA" id="ARBA00023125"/>
    </source>
</evidence>
<dbReference type="RefSeq" id="WP_097815790.1">
    <property type="nucleotide sequence ID" value="NZ_NVPQ01000067.1"/>
</dbReference>
<dbReference type="AlphaFoldDB" id="A0A2A7BN63"/>
<dbReference type="InterPro" id="IPR010998">
    <property type="entry name" value="Integrase_recombinase_N"/>
</dbReference>
<gene>
    <name evidence="4" type="ORF">COO17_21080</name>
</gene>
<dbReference type="InterPro" id="IPR011010">
    <property type="entry name" value="DNA_brk_join_enz"/>
</dbReference>
<dbReference type="SUPFAM" id="SSF56349">
    <property type="entry name" value="DNA breaking-rejoining enzymes"/>
    <property type="match status" value="1"/>
</dbReference>
<dbReference type="InterPro" id="IPR002104">
    <property type="entry name" value="Integrase_catalytic"/>
</dbReference>
<evidence type="ECO:0000259" key="3">
    <source>
        <dbReference type="PROSITE" id="PS51898"/>
    </source>
</evidence>
<dbReference type="Proteomes" id="UP000220111">
    <property type="component" value="Unassembled WGS sequence"/>
</dbReference>
<protein>
    <recommendedName>
        <fullName evidence="3">Tyr recombinase domain-containing protein</fullName>
    </recommendedName>
</protein>
<proteinExistence type="predicted"/>
<evidence type="ECO:0000313" key="4">
    <source>
        <dbReference type="EMBL" id="PDY38429.1"/>
    </source>
</evidence>
<dbReference type="GO" id="GO:0006310">
    <property type="term" value="P:DNA recombination"/>
    <property type="evidence" value="ECO:0007669"/>
    <property type="project" value="UniProtKB-KW"/>
</dbReference>
<name>A0A2A7BN63_9BACI</name>
<evidence type="ECO:0000256" key="2">
    <source>
        <dbReference type="ARBA" id="ARBA00023172"/>
    </source>
</evidence>
<dbReference type="GO" id="GO:0003677">
    <property type="term" value="F:DNA binding"/>
    <property type="evidence" value="ECO:0007669"/>
    <property type="project" value="UniProtKB-KW"/>
</dbReference>
<evidence type="ECO:0000313" key="5">
    <source>
        <dbReference type="Proteomes" id="UP000220111"/>
    </source>
</evidence>
<organism evidence="4 5">
    <name type="scientific">Bacillus wiedmannii</name>
    <dbReference type="NCBI Taxonomy" id="1890302"/>
    <lineage>
        <taxon>Bacteria</taxon>
        <taxon>Bacillati</taxon>
        <taxon>Bacillota</taxon>
        <taxon>Bacilli</taxon>
        <taxon>Bacillales</taxon>
        <taxon>Bacillaceae</taxon>
        <taxon>Bacillus</taxon>
        <taxon>Bacillus cereus group</taxon>
    </lineage>
</organism>
<reference evidence="4 5" key="1">
    <citation type="submission" date="2017-09" db="EMBL/GenBank/DDBJ databases">
        <title>Large-scale bioinformatics analysis of Bacillus genomes uncovers conserved roles of natural products in bacterial physiology.</title>
        <authorList>
            <consortium name="Agbiome Team Llc"/>
            <person name="Bleich R.M."/>
            <person name="Grubbs K.J."/>
            <person name="Santa Maria K.C."/>
            <person name="Allen S.E."/>
            <person name="Farag S."/>
            <person name="Shank E.A."/>
            <person name="Bowers A."/>
        </authorList>
    </citation>
    <scope>NUCLEOTIDE SEQUENCE [LARGE SCALE GENOMIC DNA]</scope>
    <source>
        <strain evidence="4 5">AFS098222</strain>
    </source>
</reference>
<sequence>MGELISVKSVNENFKFITQAIWIDYVIGENQKVKEKKHISLIALKNIETDTYIIHHLSNFIIEKWGYKSFNTQKKHATNIVKFLNYLIKYYPCLKIKNLTELTILHGSTYLNWLGTNKVSQDTVKDAERTLVHFYTWGTNKLLFSKVNLNDFKQEKNEHNTLYYKSPFTVVYPQKKIKEIEHILPFEYIPLFLEIASTHTPRIALGIYLQIFGGLRVSEVVNLKRTQISKSITNKELILKIENQNFRTDLKEHASVKKTRSQVALDVNGWGTTLIRQHLKLYSSKQTTALFLNTNEQPMSGRSYRQYFEKCKIKLISTLEASNNIEHRLVAQHLKSIKWSTHIGRGTFTNLIANEAQNPYEIAHLRGDSSLESALSYMVSTPRMHKKIEEKLDNMHEKYIPNLIERKLNGHGSFE</sequence>
<dbReference type="EMBL" id="NVPQ01000067">
    <property type="protein sequence ID" value="PDY38429.1"/>
    <property type="molecule type" value="Genomic_DNA"/>
</dbReference>
<dbReference type="GO" id="GO:0015074">
    <property type="term" value="P:DNA integration"/>
    <property type="evidence" value="ECO:0007669"/>
    <property type="project" value="InterPro"/>
</dbReference>
<dbReference type="Gene3D" id="1.10.443.10">
    <property type="entry name" value="Intergrase catalytic core"/>
    <property type="match status" value="1"/>
</dbReference>
<dbReference type="Gene3D" id="1.10.150.130">
    <property type="match status" value="1"/>
</dbReference>
<accession>A0A2A7BN63</accession>